<evidence type="ECO:0000256" key="2">
    <source>
        <dbReference type="SAM" id="Phobius"/>
    </source>
</evidence>
<gene>
    <name evidence="3" type="ORF">AQJ66_12610</name>
</gene>
<evidence type="ECO:0000313" key="3">
    <source>
        <dbReference type="EMBL" id="KUN85792.1"/>
    </source>
</evidence>
<feature type="compositionally biased region" description="Basic and acidic residues" evidence="1">
    <location>
        <begin position="23"/>
        <end position="39"/>
    </location>
</feature>
<feature type="transmembrane region" description="Helical" evidence="2">
    <location>
        <begin position="46"/>
        <end position="63"/>
    </location>
</feature>
<accession>A0A101T4Q0</accession>
<keyword evidence="2" id="KW-1133">Transmembrane helix</keyword>
<feature type="region of interest" description="Disordered" evidence="1">
    <location>
        <begin position="1"/>
        <end position="39"/>
    </location>
</feature>
<sequence length="64" mass="7490">MTASRAPHDDVRGLRRAWPENPKPAEDRPRGGGFEDRPRTGHRHTWIWWLVIAAVILILFFVFI</sequence>
<name>A0A101T4Q0_9ACTN</name>
<protein>
    <submittedName>
        <fullName evidence="3">Uncharacterized protein</fullName>
    </submittedName>
</protein>
<comment type="caution">
    <text evidence="3">The sequence shown here is derived from an EMBL/GenBank/DDBJ whole genome shotgun (WGS) entry which is preliminary data.</text>
</comment>
<feature type="compositionally biased region" description="Basic and acidic residues" evidence="1">
    <location>
        <begin position="1"/>
        <end position="13"/>
    </location>
</feature>
<dbReference type="AlphaFoldDB" id="A0A101T4Q0"/>
<dbReference type="Proteomes" id="UP000053024">
    <property type="component" value="Unassembled WGS sequence"/>
</dbReference>
<proteinExistence type="predicted"/>
<keyword evidence="2" id="KW-0472">Membrane</keyword>
<evidence type="ECO:0000256" key="1">
    <source>
        <dbReference type="SAM" id="MobiDB-lite"/>
    </source>
</evidence>
<evidence type="ECO:0000313" key="4">
    <source>
        <dbReference type="Proteomes" id="UP000053024"/>
    </source>
</evidence>
<dbReference type="EMBL" id="LMWX01000018">
    <property type="protein sequence ID" value="KUN85792.1"/>
    <property type="molecule type" value="Genomic_DNA"/>
</dbReference>
<keyword evidence="2" id="KW-0812">Transmembrane</keyword>
<organism evidence="3 4">
    <name type="scientific">Streptomyces bungoensis</name>
    <dbReference type="NCBI Taxonomy" id="285568"/>
    <lineage>
        <taxon>Bacteria</taxon>
        <taxon>Bacillati</taxon>
        <taxon>Actinomycetota</taxon>
        <taxon>Actinomycetes</taxon>
        <taxon>Kitasatosporales</taxon>
        <taxon>Streptomycetaceae</taxon>
        <taxon>Streptomyces</taxon>
    </lineage>
</organism>
<keyword evidence="4" id="KW-1185">Reference proteome</keyword>
<reference evidence="3 4" key="1">
    <citation type="submission" date="2015-10" db="EMBL/GenBank/DDBJ databases">
        <title>Draft genome sequence of Streptomyces bungoensis DSM 41781, type strain for the species Streptomyces bungoensis.</title>
        <authorList>
            <person name="Ruckert C."/>
            <person name="Winkler A."/>
            <person name="Kalinowski J."/>
            <person name="Kampfer P."/>
            <person name="Glaeser S."/>
        </authorList>
    </citation>
    <scope>NUCLEOTIDE SEQUENCE [LARGE SCALE GENOMIC DNA]</scope>
    <source>
        <strain evidence="3 4">DSM 41781</strain>
    </source>
</reference>